<dbReference type="SUPFAM" id="SSF55846">
    <property type="entry name" value="N-acetylmuramoyl-L-alanine amidase-like"/>
    <property type="match status" value="1"/>
</dbReference>
<evidence type="ECO:0000256" key="2">
    <source>
        <dbReference type="SAM" id="MobiDB-lite"/>
    </source>
</evidence>
<dbReference type="InterPro" id="IPR015510">
    <property type="entry name" value="PGRP"/>
</dbReference>
<dbReference type="AlphaFoldDB" id="A0A5N8VCP0"/>
<name>A0A5N8VCP0_9ACTN</name>
<evidence type="ECO:0000259" key="3">
    <source>
        <dbReference type="SMART" id="SM00701"/>
    </source>
</evidence>
<dbReference type="Gene3D" id="2.60.40.10">
    <property type="entry name" value="Immunoglobulins"/>
    <property type="match status" value="1"/>
</dbReference>
<dbReference type="Proteomes" id="UP000325849">
    <property type="component" value="Unassembled WGS sequence"/>
</dbReference>
<dbReference type="EMBL" id="VJZD01000062">
    <property type="protein sequence ID" value="MPY33030.1"/>
    <property type="molecule type" value="Genomic_DNA"/>
</dbReference>
<dbReference type="Gene3D" id="3.40.80.10">
    <property type="entry name" value="Peptidoglycan recognition protein-like"/>
    <property type="match status" value="1"/>
</dbReference>
<proteinExistence type="inferred from homology"/>
<comment type="caution">
    <text evidence="4">The sequence shown here is derived from an EMBL/GenBank/DDBJ whole genome shotgun (WGS) entry which is preliminary data.</text>
</comment>
<feature type="compositionally biased region" description="Low complexity" evidence="2">
    <location>
        <begin position="180"/>
        <end position="194"/>
    </location>
</feature>
<evidence type="ECO:0000313" key="5">
    <source>
        <dbReference type="Proteomes" id="UP000325849"/>
    </source>
</evidence>
<evidence type="ECO:0000256" key="1">
    <source>
        <dbReference type="ARBA" id="ARBA00007553"/>
    </source>
</evidence>
<dbReference type="InterPro" id="IPR036505">
    <property type="entry name" value="Amidase/PGRP_sf"/>
</dbReference>
<feature type="compositionally biased region" description="Low complexity" evidence="2">
    <location>
        <begin position="204"/>
        <end position="242"/>
    </location>
</feature>
<organism evidence="4 5">
    <name type="scientific">Streptomyces adustus</name>
    <dbReference type="NCBI Taxonomy" id="1609272"/>
    <lineage>
        <taxon>Bacteria</taxon>
        <taxon>Bacillati</taxon>
        <taxon>Actinomycetota</taxon>
        <taxon>Actinomycetes</taxon>
        <taxon>Kitasatosporales</taxon>
        <taxon>Streptomycetaceae</taxon>
        <taxon>Streptomyces</taxon>
    </lineage>
</organism>
<dbReference type="RefSeq" id="WP_152888996.1">
    <property type="nucleotide sequence ID" value="NZ_VJZD01000062.1"/>
</dbReference>
<dbReference type="Gene3D" id="2.60.120.260">
    <property type="entry name" value="Galactose-binding domain-like"/>
    <property type="match status" value="1"/>
</dbReference>
<dbReference type="SMART" id="SM00701">
    <property type="entry name" value="PGRP"/>
    <property type="match status" value="1"/>
</dbReference>
<dbReference type="GO" id="GO:0005975">
    <property type="term" value="P:carbohydrate metabolic process"/>
    <property type="evidence" value="ECO:0007669"/>
    <property type="project" value="UniProtKB-ARBA"/>
</dbReference>
<dbReference type="PANTHER" id="PTHR11022">
    <property type="entry name" value="PEPTIDOGLYCAN RECOGNITION PROTEIN"/>
    <property type="match status" value="1"/>
</dbReference>
<comment type="similarity">
    <text evidence="1">Belongs to the N-acetylmuramoyl-L-alanine amidase 2 family.</text>
</comment>
<evidence type="ECO:0000313" key="4">
    <source>
        <dbReference type="EMBL" id="MPY33030.1"/>
    </source>
</evidence>
<feature type="region of interest" description="Disordered" evidence="2">
    <location>
        <begin position="167"/>
        <end position="249"/>
    </location>
</feature>
<reference evidence="4 5" key="1">
    <citation type="submission" date="2019-07" db="EMBL/GenBank/DDBJ databases">
        <title>New species of Amycolatopsis and Streptomyces.</title>
        <authorList>
            <person name="Duangmal K."/>
            <person name="Teo W.F.A."/>
            <person name="Lipun K."/>
        </authorList>
    </citation>
    <scope>NUCLEOTIDE SEQUENCE [LARGE SCALE GENOMIC DNA]</scope>
    <source>
        <strain evidence="4 5">NBRC 109810</strain>
    </source>
</reference>
<dbReference type="GO" id="GO:0009253">
    <property type="term" value="P:peptidoglycan catabolic process"/>
    <property type="evidence" value="ECO:0007669"/>
    <property type="project" value="InterPro"/>
</dbReference>
<dbReference type="OrthoDB" id="514320at2"/>
<protein>
    <submittedName>
        <fullName evidence="4">N-acetylmuramoyl-L-alanine amidase</fullName>
    </submittedName>
</protein>
<dbReference type="Pfam" id="PF01510">
    <property type="entry name" value="Amidase_2"/>
    <property type="match status" value="1"/>
</dbReference>
<feature type="domain" description="Peptidoglycan recognition protein family" evidence="3">
    <location>
        <begin position="248"/>
        <end position="395"/>
    </location>
</feature>
<keyword evidence="5" id="KW-1185">Reference proteome</keyword>
<dbReference type="GO" id="GO:0008270">
    <property type="term" value="F:zinc ion binding"/>
    <property type="evidence" value="ECO:0007669"/>
    <property type="project" value="InterPro"/>
</dbReference>
<gene>
    <name evidence="4" type="ORF">FNH09_17710</name>
</gene>
<dbReference type="InterPro" id="IPR006619">
    <property type="entry name" value="PGRP_domain_met/bac"/>
</dbReference>
<sequence>MWGAVAVAAAVSAGAVVVVRTADSSGAGADAKAAGPVATHVRSTALHADGAGGVSLSRPDTEPFSMLRLSWDDPSAQVRGAVTARTRLAGSQKWSPWLTLEADDGGGEDTPRKGMRGATGAAWFGPSDGVEIKVAAGGTLPAGLRLDVVDPGVSAPRGMEAAAYAVAGESPDPTDVPADPSTSEPTPAETTEPSVTASESVTESPAAPTTTATATTASPSAGASSTAPTAPTASASATAGPPSTVPQPPVVSRAEWQADESLNTEAPEYGTTIKAVFVHHTAQTNTYSCADSPAIVRGLRAMHLNQGWKDIGYNFVVDKCGTIFEGRKGGIDRPVIGAQAEGFNTNTTGIAVIGTYTDVDAPVAAKAAIARLAAWKLGQYGVDPLSKVTLTAGKANGKFALGQSADFNRISGHRDAYATECPGTVLYNQLPTVRTWAAGPVAGLAVKSLTGAALSGSTYLTKGAVTVNWAATTPASLITKYEVLVDGKSVVSKTGTATSAAVTLAVGSHTVQVRATHQSGKTATTPAVAVTAETTPPVFATKPALSLRTGTVDTAAVPVTLAWKATDTAGLKEVRLTTPAAKTYGPTVTSAALTAKSGAATAFALTAQDLAGNTAVASASVTPVIVQETSAVKTGTWTSKTSTSYLGGGSLSSSTKNASLSWTFTGRSVSWIVSRAATSGQADVYVDGAKAATVDLKSTTTAYRSAIWTKNWSAAGKHTVKIVVTATSGRPTVTTDGIVYLK</sequence>
<accession>A0A5N8VCP0</accession>
<dbReference type="GO" id="GO:0008745">
    <property type="term" value="F:N-acetylmuramoyl-L-alanine amidase activity"/>
    <property type="evidence" value="ECO:0007669"/>
    <property type="project" value="InterPro"/>
</dbReference>
<dbReference type="PANTHER" id="PTHR11022:SF41">
    <property type="entry name" value="PEPTIDOGLYCAN-RECOGNITION PROTEIN LC-RELATED"/>
    <property type="match status" value="1"/>
</dbReference>
<dbReference type="InterPro" id="IPR002502">
    <property type="entry name" value="Amidase_domain"/>
</dbReference>
<dbReference type="CDD" id="cd06583">
    <property type="entry name" value="PGRP"/>
    <property type="match status" value="1"/>
</dbReference>
<dbReference type="InterPro" id="IPR013783">
    <property type="entry name" value="Ig-like_fold"/>
</dbReference>